<accession>A0ABP6KKG9</accession>
<evidence type="ECO:0000256" key="1">
    <source>
        <dbReference type="SAM" id="MobiDB-lite"/>
    </source>
</evidence>
<gene>
    <name evidence="2" type="ORF">GCM10017559_38680</name>
</gene>
<feature type="region of interest" description="Disordered" evidence="1">
    <location>
        <begin position="1"/>
        <end position="44"/>
    </location>
</feature>
<evidence type="ECO:0000313" key="2">
    <source>
        <dbReference type="EMBL" id="GAA3012060.1"/>
    </source>
</evidence>
<sequence length="94" mass="9740">MGGGHDLCGVHEDHTGPGRSRGTPSRGRDGEVTRAGDGGEVGLTARHGDVTADAWTRSQLTIPFEYVAEEARAALLPSRSSTRASRVKPAGSNG</sequence>
<proteinExistence type="predicted"/>
<name>A0ABP6KKG9_9ACTN</name>
<evidence type="ECO:0000313" key="3">
    <source>
        <dbReference type="Proteomes" id="UP001499930"/>
    </source>
</evidence>
<protein>
    <submittedName>
        <fullName evidence="2">Uncharacterized protein</fullName>
    </submittedName>
</protein>
<reference evidence="3" key="1">
    <citation type="journal article" date="2019" name="Int. J. Syst. Evol. Microbiol.">
        <title>The Global Catalogue of Microorganisms (GCM) 10K type strain sequencing project: providing services to taxonomists for standard genome sequencing and annotation.</title>
        <authorList>
            <consortium name="The Broad Institute Genomics Platform"/>
            <consortium name="The Broad Institute Genome Sequencing Center for Infectious Disease"/>
            <person name="Wu L."/>
            <person name="Ma J."/>
        </authorList>
    </citation>
    <scope>NUCLEOTIDE SEQUENCE [LARGE SCALE GENOMIC DNA]</scope>
    <source>
        <strain evidence="3">JCM 3106</strain>
    </source>
</reference>
<organism evidence="2 3">
    <name type="scientific">Streptosporangium longisporum</name>
    <dbReference type="NCBI Taxonomy" id="46187"/>
    <lineage>
        <taxon>Bacteria</taxon>
        <taxon>Bacillati</taxon>
        <taxon>Actinomycetota</taxon>
        <taxon>Actinomycetes</taxon>
        <taxon>Streptosporangiales</taxon>
        <taxon>Streptosporangiaceae</taxon>
        <taxon>Streptosporangium</taxon>
    </lineage>
</organism>
<comment type="caution">
    <text evidence="2">The sequence shown here is derived from an EMBL/GenBank/DDBJ whole genome shotgun (WGS) entry which is preliminary data.</text>
</comment>
<dbReference type="Proteomes" id="UP001499930">
    <property type="component" value="Unassembled WGS sequence"/>
</dbReference>
<dbReference type="EMBL" id="BAAAWD010000010">
    <property type="protein sequence ID" value="GAA3012060.1"/>
    <property type="molecule type" value="Genomic_DNA"/>
</dbReference>
<keyword evidence="3" id="KW-1185">Reference proteome</keyword>